<feature type="active site" description="Charge relay system" evidence="5">
    <location>
        <position position="489"/>
    </location>
</feature>
<name>A0A1G6TPM3_9ACTN</name>
<feature type="active site" description="Charge relay system" evidence="5">
    <location>
        <position position="289"/>
    </location>
</feature>
<dbReference type="PANTHER" id="PTHR43806:SF11">
    <property type="entry name" value="CEREVISIN-RELATED"/>
    <property type="match status" value="1"/>
</dbReference>
<keyword evidence="8" id="KW-1185">Reference proteome</keyword>
<comment type="similarity">
    <text evidence="1 5">Belongs to the peptidase S8 family.</text>
</comment>
<evidence type="ECO:0000256" key="2">
    <source>
        <dbReference type="ARBA" id="ARBA00022670"/>
    </source>
</evidence>
<dbReference type="Proteomes" id="UP000198546">
    <property type="component" value="Chromosome i"/>
</dbReference>
<evidence type="ECO:0000259" key="6">
    <source>
        <dbReference type="Pfam" id="PF00082"/>
    </source>
</evidence>
<dbReference type="InterPro" id="IPR036852">
    <property type="entry name" value="Peptidase_S8/S53_dom_sf"/>
</dbReference>
<dbReference type="PRINTS" id="PR00723">
    <property type="entry name" value="SUBTILISIN"/>
</dbReference>
<dbReference type="InterPro" id="IPR000209">
    <property type="entry name" value="Peptidase_S8/S53_dom"/>
</dbReference>
<dbReference type="Gene3D" id="3.40.50.200">
    <property type="entry name" value="Peptidase S8/S53 domain"/>
    <property type="match status" value="1"/>
</dbReference>
<evidence type="ECO:0000313" key="8">
    <source>
        <dbReference type="Proteomes" id="UP000198546"/>
    </source>
</evidence>
<evidence type="ECO:0000256" key="4">
    <source>
        <dbReference type="ARBA" id="ARBA00022825"/>
    </source>
</evidence>
<evidence type="ECO:0000256" key="3">
    <source>
        <dbReference type="ARBA" id="ARBA00022801"/>
    </source>
</evidence>
<feature type="domain" description="Peptidase S8/S53" evidence="6">
    <location>
        <begin position="228"/>
        <end position="504"/>
    </location>
</feature>
<reference evidence="7 8" key="1">
    <citation type="submission" date="2016-10" db="EMBL/GenBank/DDBJ databases">
        <authorList>
            <person name="de Groot N.N."/>
        </authorList>
    </citation>
    <scope>NUCLEOTIDE SEQUENCE [LARGE SCALE GENOMIC DNA]</scope>
    <source>
        <strain evidence="7 8">MON 2.2</strain>
    </source>
</reference>
<dbReference type="GO" id="GO:0004252">
    <property type="term" value="F:serine-type endopeptidase activity"/>
    <property type="evidence" value="ECO:0007669"/>
    <property type="project" value="UniProtKB-UniRule"/>
</dbReference>
<protein>
    <submittedName>
        <fullName evidence="7">Subtilase family protein</fullName>
    </submittedName>
</protein>
<keyword evidence="3 5" id="KW-0378">Hydrolase</keyword>
<keyword evidence="4 5" id="KW-0720">Serine protease</keyword>
<organism evidence="7 8">
    <name type="scientific">Auraticoccus monumenti</name>
    <dbReference type="NCBI Taxonomy" id="675864"/>
    <lineage>
        <taxon>Bacteria</taxon>
        <taxon>Bacillati</taxon>
        <taxon>Actinomycetota</taxon>
        <taxon>Actinomycetes</taxon>
        <taxon>Propionibacteriales</taxon>
        <taxon>Propionibacteriaceae</taxon>
        <taxon>Auraticoccus</taxon>
    </lineage>
</organism>
<dbReference type="CDD" id="cd00306">
    <property type="entry name" value="Peptidases_S8_S53"/>
    <property type="match status" value="1"/>
</dbReference>
<dbReference type="PROSITE" id="PS00138">
    <property type="entry name" value="SUBTILASE_SER"/>
    <property type="match status" value="1"/>
</dbReference>
<dbReference type="STRING" id="675864.SAMN04489747_0661"/>
<dbReference type="Pfam" id="PF00082">
    <property type="entry name" value="Peptidase_S8"/>
    <property type="match status" value="1"/>
</dbReference>
<dbReference type="OrthoDB" id="5177045at2"/>
<feature type="active site" description="Charge relay system" evidence="5">
    <location>
        <position position="233"/>
    </location>
</feature>
<dbReference type="InterPro" id="IPR050131">
    <property type="entry name" value="Peptidase_S8_subtilisin-like"/>
</dbReference>
<gene>
    <name evidence="7" type="ORF">SAMN04489747_0661</name>
</gene>
<keyword evidence="2 5" id="KW-0645">Protease</keyword>
<evidence type="ECO:0000256" key="1">
    <source>
        <dbReference type="ARBA" id="ARBA00011073"/>
    </source>
</evidence>
<dbReference type="InterPro" id="IPR015500">
    <property type="entry name" value="Peptidase_S8_subtilisin-rel"/>
</dbReference>
<evidence type="ECO:0000313" key="7">
    <source>
        <dbReference type="EMBL" id="SDD30436.1"/>
    </source>
</evidence>
<dbReference type="RefSeq" id="WP_157676949.1">
    <property type="nucleotide sequence ID" value="NZ_LT629688.1"/>
</dbReference>
<dbReference type="PROSITE" id="PS51892">
    <property type="entry name" value="SUBTILASE"/>
    <property type="match status" value="1"/>
</dbReference>
<dbReference type="InterPro" id="IPR023828">
    <property type="entry name" value="Peptidase_S8_Ser-AS"/>
</dbReference>
<dbReference type="AlphaFoldDB" id="A0A1G6TPM3"/>
<sequence length="536" mass="54494">MPTSSLAQPSLPPTPPVVAPALLTRFGARVLDPLTAVRTGRTPAPTVYLADRLLVRGAAEDTRTADAVALLGEVAAGLGVPVEVSVDRRDRVVARQLLQTEGGRLLAEATSTRLLLSTPADGRTAPPDAWALLAAARAQAPELARHIHLDHLLTACSETWNGVGGIWGGVGGIWGGVGGIWGGVGGIWGGVSPTPSPYGSPGYGTRVPVSWNGADPRTTAPAVKRPPVVVLLDTGVGEHPWFRDGEGVREVVEVGGIPVGISVSGVGDPELSGVVADAVGGMLDRQSGHGTFIAGVVRQRCPQAELWAVPVMPADGAASEGDLLHALTVLLAQHLDAQARGDSEGVVDVIGLSLGYYHEDPADALDDGPLLALLQLAARSGTAVVAAAGNDATSTPFFPAALAPALTDGVPLTSVGALNPDGRSVALFSNNGSWISTHAPGAQVVSTVPVTLSGALTAGVHVDRDDPLPRTGVDPDTHRSGFAVWSGTSFAAPFVAGDLAAAIAVDEDPVGTDPATMVARGARAVATVLAAREVRR</sequence>
<dbReference type="GO" id="GO:0006508">
    <property type="term" value="P:proteolysis"/>
    <property type="evidence" value="ECO:0007669"/>
    <property type="project" value="UniProtKB-KW"/>
</dbReference>
<dbReference type="SUPFAM" id="SSF52743">
    <property type="entry name" value="Subtilisin-like"/>
    <property type="match status" value="1"/>
</dbReference>
<accession>A0A1G6TPM3</accession>
<dbReference type="EMBL" id="LT629688">
    <property type="protein sequence ID" value="SDD30436.1"/>
    <property type="molecule type" value="Genomic_DNA"/>
</dbReference>
<proteinExistence type="inferred from homology"/>
<dbReference type="PANTHER" id="PTHR43806">
    <property type="entry name" value="PEPTIDASE S8"/>
    <property type="match status" value="1"/>
</dbReference>
<evidence type="ECO:0000256" key="5">
    <source>
        <dbReference type="PROSITE-ProRule" id="PRU01240"/>
    </source>
</evidence>